<gene>
    <name evidence="1" type="ORF">RRG08_011029</name>
</gene>
<proteinExistence type="predicted"/>
<comment type="caution">
    <text evidence="1">The sequence shown here is derived from an EMBL/GenBank/DDBJ whole genome shotgun (WGS) entry which is preliminary data.</text>
</comment>
<protein>
    <submittedName>
        <fullName evidence="1">Uncharacterized protein</fullName>
    </submittedName>
</protein>
<dbReference type="EMBL" id="JAWDGP010006410">
    <property type="protein sequence ID" value="KAK3741646.1"/>
    <property type="molecule type" value="Genomic_DNA"/>
</dbReference>
<dbReference type="AlphaFoldDB" id="A0AAE0YDQ9"/>
<keyword evidence="2" id="KW-1185">Reference proteome</keyword>
<organism evidence="1 2">
    <name type="scientific">Elysia crispata</name>
    <name type="common">lettuce slug</name>
    <dbReference type="NCBI Taxonomy" id="231223"/>
    <lineage>
        <taxon>Eukaryota</taxon>
        <taxon>Metazoa</taxon>
        <taxon>Spiralia</taxon>
        <taxon>Lophotrochozoa</taxon>
        <taxon>Mollusca</taxon>
        <taxon>Gastropoda</taxon>
        <taxon>Heterobranchia</taxon>
        <taxon>Euthyneura</taxon>
        <taxon>Panpulmonata</taxon>
        <taxon>Sacoglossa</taxon>
        <taxon>Placobranchoidea</taxon>
        <taxon>Plakobranchidae</taxon>
        <taxon>Elysia</taxon>
    </lineage>
</organism>
<accession>A0AAE0YDQ9</accession>
<reference evidence="1" key="1">
    <citation type="journal article" date="2023" name="G3 (Bethesda)">
        <title>A reference genome for the long-term kleptoplast-retaining sea slug Elysia crispata morphotype clarki.</title>
        <authorList>
            <person name="Eastman K.E."/>
            <person name="Pendleton A.L."/>
            <person name="Shaikh M.A."/>
            <person name="Suttiyut T."/>
            <person name="Ogas R."/>
            <person name="Tomko P."/>
            <person name="Gavelis G."/>
            <person name="Widhalm J.R."/>
            <person name="Wisecaver J.H."/>
        </authorList>
    </citation>
    <scope>NUCLEOTIDE SEQUENCE</scope>
    <source>
        <strain evidence="1">ECLA1</strain>
    </source>
</reference>
<evidence type="ECO:0000313" key="1">
    <source>
        <dbReference type="EMBL" id="KAK3741646.1"/>
    </source>
</evidence>
<dbReference type="Proteomes" id="UP001283361">
    <property type="component" value="Unassembled WGS sequence"/>
</dbReference>
<evidence type="ECO:0000313" key="2">
    <source>
        <dbReference type="Proteomes" id="UP001283361"/>
    </source>
</evidence>
<sequence>MLFLLASIQSGFVIWTRTSQEGDIVKFRNKVDGNGRMGEVEEFKSEDGQRRNRDRLKYFRIKLPADQGVSPDWDQCIDLENTCTLGA</sequence>
<name>A0AAE0YDQ9_9GAST</name>